<dbReference type="InterPro" id="IPR052698">
    <property type="entry name" value="MoCofactor_Util/Proc"/>
</dbReference>
<dbReference type="Pfam" id="PF02625">
    <property type="entry name" value="XdhC_CoxI"/>
    <property type="match status" value="1"/>
</dbReference>
<accession>A0A9X1X385</accession>
<proteinExistence type="predicted"/>
<evidence type="ECO:0000259" key="1">
    <source>
        <dbReference type="Pfam" id="PF02625"/>
    </source>
</evidence>
<evidence type="ECO:0000313" key="3">
    <source>
        <dbReference type="EMBL" id="MCJ8210324.1"/>
    </source>
</evidence>
<comment type="caution">
    <text evidence="3">The sequence shown here is derived from an EMBL/GenBank/DDBJ whole genome shotgun (WGS) entry which is preliminary data.</text>
</comment>
<evidence type="ECO:0000259" key="2">
    <source>
        <dbReference type="Pfam" id="PF13478"/>
    </source>
</evidence>
<evidence type="ECO:0000313" key="4">
    <source>
        <dbReference type="Proteomes" id="UP001139450"/>
    </source>
</evidence>
<sequence>MTELQRLLAAYEKHSQETCALATVVKVEGSAYRRPGARMLITAEGQLTGTISGGCLEGDARRRAQQVMQRGKPEIVVYDSMDLEDDLEFGAQLGCQGKIHVLIEPLQPGADVISLLQLASRQNIPCVLSTVLTDTANIGISAGKRYLHIATATEADELADLMAEDVDDLFEQGGAATSVYILHNEPVTVFHERIDPAPALTIFGAGNDVQPVVQQAANLGWRVTVIDGRFNLTTQARFPMAEQVLCIKVEDFAVQARVKSYVLLMSHNYLYDLAALRSLIDNEDITYIGMLGPRKKADRLLDDLRAEGYDTSGIEDNLYAPVGLNIGAEAAEEIAIAVMAELIAVKNGHPAGFLKDLDGPIHQVKPNTINSD</sequence>
<dbReference type="InterPro" id="IPR003777">
    <property type="entry name" value="XdhC_CoxI"/>
</dbReference>
<organism evidence="3 4">
    <name type="scientific">Mucilaginibacter straminoryzae</name>
    <dbReference type="NCBI Taxonomy" id="2932774"/>
    <lineage>
        <taxon>Bacteria</taxon>
        <taxon>Pseudomonadati</taxon>
        <taxon>Bacteroidota</taxon>
        <taxon>Sphingobacteriia</taxon>
        <taxon>Sphingobacteriales</taxon>
        <taxon>Sphingobacteriaceae</taxon>
        <taxon>Mucilaginibacter</taxon>
    </lineage>
</organism>
<dbReference type="Proteomes" id="UP001139450">
    <property type="component" value="Unassembled WGS sequence"/>
</dbReference>
<dbReference type="Gene3D" id="3.40.50.720">
    <property type="entry name" value="NAD(P)-binding Rossmann-like Domain"/>
    <property type="match status" value="1"/>
</dbReference>
<feature type="domain" description="XdhC- CoxI" evidence="1">
    <location>
        <begin position="15"/>
        <end position="79"/>
    </location>
</feature>
<dbReference type="AlphaFoldDB" id="A0A9X1X385"/>
<dbReference type="PANTHER" id="PTHR30388:SF6">
    <property type="entry name" value="XANTHINE DEHYDROGENASE SUBUNIT A-RELATED"/>
    <property type="match status" value="1"/>
</dbReference>
<keyword evidence="4" id="KW-1185">Reference proteome</keyword>
<dbReference type="EMBL" id="JALJEJ010000004">
    <property type="protein sequence ID" value="MCJ8210324.1"/>
    <property type="molecule type" value="Genomic_DNA"/>
</dbReference>
<protein>
    <submittedName>
        <fullName evidence="3">XdhC family protein</fullName>
    </submittedName>
</protein>
<gene>
    <name evidence="3" type="ORF">MUY27_11445</name>
</gene>
<reference evidence="3" key="1">
    <citation type="submission" date="2022-04" db="EMBL/GenBank/DDBJ databases">
        <title>Mucilaginibacter sp. RS28 isolated from freshwater.</title>
        <authorList>
            <person name="Ko S.-R."/>
        </authorList>
    </citation>
    <scope>NUCLEOTIDE SEQUENCE</scope>
    <source>
        <strain evidence="3">RS28</strain>
    </source>
</reference>
<dbReference type="Pfam" id="PF13478">
    <property type="entry name" value="XdhC_C"/>
    <property type="match status" value="1"/>
</dbReference>
<dbReference type="PANTHER" id="PTHR30388">
    <property type="entry name" value="ALDEHYDE OXIDOREDUCTASE MOLYBDENUM COFACTOR ASSEMBLY PROTEIN"/>
    <property type="match status" value="1"/>
</dbReference>
<dbReference type="RefSeq" id="WP_245130160.1">
    <property type="nucleotide sequence ID" value="NZ_JALJEJ010000004.1"/>
</dbReference>
<dbReference type="InterPro" id="IPR027051">
    <property type="entry name" value="XdhC_Rossmann_dom"/>
</dbReference>
<feature type="domain" description="XdhC Rossmann" evidence="2">
    <location>
        <begin position="200"/>
        <end position="342"/>
    </location>
</feature>
<name>A0A9X1X385_9SPHI</name>